<feature type="repeat" description="PPR" evidence="3">
    <location>
        <begin position="309"/>
        <end position="343"/>
    </location>
</feature>
<dbReference type="InterPro" id="IPR050872">
    <property type="entry name" value="PPR_P_subfamily"/>
</dbReference>
<keyword evidence="2" id="KW-0677">Repeat</keyword>
<protein>
    <recommendedName>
        <fullName evidence="6">Pentacotripeptide-repeat region of PRORP domain-containing protein</fullName>
    </recommendedName>
</protein>
<dbReference type="Pfam" id="PF01535">
    <property type="entry name" value="PPR"/>
    <property type="match status" value="2"/>
</dbReference>
<dbReference type="PROSITE" id="PS51375">
    <property type="entry name" value="PPR"/>
    <property type="match status" value="7"/>
</dbReference>
<proteinExistence type="inferred from homology"/>
<dbReference type="Proteomes" id="UP000231279">
    <property type="component" value="Unassembled WGS sequence"/>
</dbReference>
<dbReference type="EMBL" id="NKXS01007176">
    <property type="protein sequence ID" value="PIN00095.1"/>
    <property type="molecule type" value="Genomic_DNA"/>
</dbReference>
<feature type="repeat" description="PPR" evidence="3">
    <location>
        <begin position="239"/>
        <end position="273"/>
    </location>
</feature>
<evidence type="ECO:0000313" key="5">
    <source>
        <dbReference type="Proteomes" id="UP000231279"/>
    </source>
</evidence>
<dbReference type="Pfam" id="PF13812">
    <property type="entry name" value="PPR_3"/>
    <property type="match status" value="2"/>
</dbReference>
<sequence length="515" mass="59727">MLLRGRILVKDNNFLRFPLEFHVIYQAVSKSYFPHFSTSHYSAVEHYPISGNVSSKQAEKCVDFGRKHDVDVVISKVLEAKSESEVFQSLVHEFGCNKIQITHSSVARLLHRFQDDWKSALGVFRWVESCTGYKPLPELYDKLMDILGKMKQMDKMKALLEEMREDHIISLNTIAKVMRRLAGAGDWKDAVKMFDQLERFGLGKNTESMNVLLDTLCKEKKVEQAREIFLELKSHIPPNANTYNIFIHGWCKIKRVEEAQWTIQEMKGHGFCPCVISYSTIIQFYCSESNFYMVNELLDEMEAHGCPPNVVTFTTIMHSLTKSGDFKEALQIAERMRLAGCKPDTQFYNALIHTLGRAGLVEDALCVFTKEMPQNGINPNTSTYNTMIAMFCHHRKEQQALQYLKNLENSPYCKPDVQSFYPLLKLYLRDGKTDKCLILLDDMVKKHHLSFMLLIHGLCRANNCKWAYQLFREMIRQNIKPKYLTCSLLLKEVKEKNMYDAAEMIEDFMKKMKSS</sequence>
<evidence type="ECO:0000256" key="1">
    <source>
        <dbReference type="ARBA" id="ARBA00007626"/>
    </source>
</evidence>
<dbReference type="SUPFAM" id="SSF81901">
    <property type="entry name" value="HCP-like"/>
    <property type="match status" value="1"/>
</dbReference>
<organism evidence="4 5">
    <name type="scientific">Handroanthus impetiginosus</name>
    <dbReference type="NCBI Taxonomy" id="429701"/>
    <lineage>
        <taxon>Eukaryota</taxon>
        <taxon>Viridiplantae</taxon>
        <taxon>Streptophyta</taxon>
        <taxon>Embryophyta</taxon>
        <taxon>Tracheophyta</taxon>
        <taxon>Spermatophyta</taxon>
        <taxon>Magnoliopsida</taxon>
        <taxon>eudicotyledons</taxon>
        <taxon>Gunneridae</taxon>
        <taxon>Pentapetalae</taxon>
        <taxon>asterids</taxon>
        <taxon>lamiids</taxon>
        <taxon>Lamiales</taxon>
        <taxon>Bignoniaceae</taxon>
        <taxon>Crescentiina</taxon>
        <taxon>Tabebuia alliance</taxon>
        <taxon>Handroanthus</taxon>
    </lineage>
</organism>
<dbReference type="Gene3D" id="1.25.40.10">
    <property type="entry name" value="Tetratricopeptide repeat domain"/>
    <property type="match status" value="4"/>
</dbReference>
<reference evidence="5" key="1">
    <citation type="journal article" date="2018" name="Gigascience">
        <title>Genome assembly of the Pink Ipe (Handroanthus impetiginosus, Bignoniaceae), a highly valued, ecologically keystone Neotropical timber forest tree.</title>
        <authorList>
            <person name="Silva-Junior O.B."/>
            <person name="Grattapaglia D."/>
            <person name="Novaes E."/>
            <person name="Collevatti R.G."/>
        </authorList>
    </citation>
    <scope>NUCLEOTIDE SEQUENCE [LARGE SCALE GENOMIC DNA]</scope>
    <source>
        <strain evidence="5">cv. UFG-1</strain>
    </source>
</reference>
<evidence type="ECO:0000313" key="4">
    <source>
        <dbReference type="EMBL" id="PIN00095.1"/>
    </source>
</evidence>
<dbReference type="PANTHER" id="PTHR46128:SF194">
    <property type="entry name" value="PENTACOTRIPEPTIDE-REPEAT REGION OF PRORP DOMAIN-CONTAINING PROTEIN"/>
    <property type="match status" value="1"/>
</dbReference>
<feature type="repeat" description="PPR" evidence="3">
    <location>
        <begin position="344"/>
        <end position="379"/>
    </location>
</feature>
<feature type="repeat" description="PPR" evidence="3">
    <location>
        <begin position="447"/>
        <end position="481"/>
    </location>
</feature>
<evidence type="ECO:0000256" key="3">
    <source>
        <dbReference type="PROSITE-ProRule" id="PRU00708"/>
    </source>
</evidence>
<feature type="repeat" description="PPR" evidence="3">
    <location>
        <begin position="274"/>
        <end position="308"/>
    </location>
</feature>
<dbReference type="OrthoDB" id="185373at2759"/>
<dbReference type="InterPro" id="IPR011990">
    <property type="entry name" value="TPR-like_helical_dom_sf"/>
</dbReference>
<feature type="repeat" description="PPR" evidence="3">
    <location>
        <begin position="380"/>
        <end position="414"/>
    </location>
</feature>
<comment type="similarity">
    <text evidence="1">Belongs to the PPR family. P subfamily.</text>
</comment>
<dbReference type="AlphaFoldDB" id="A0A2G9G4M9"/>
<keyword evidence="5" id="KW-1185">Reference proteome</keyword>
<evidence type="ECO:0000256" key="2">
    <source>
        <dbReference type="ARBA" id="ARBA00022737"/>
    </source>
</evidence>
<dbReference type="Pfam" id="PF13041">
    <property type="entry name" value="PPR_2"/>
    <property type="match status" value="1"/>
</dbReference>
<dbReference type="Pfam" id="PF12854">
    <property type="entry name" value="PPR_1"/>
    <property type="match status" value="1"/>
</dbReference>
<dbReference type="STRING" id="429701.A0A2G9G4M9"/>
<dbReference type="NCBIfam" id="TIGR00756">
    <property type="entry name" value="PPR"/>
    <property type="match status" value="6"/>
</dbReference>
<comment type="caution">
    <text evidence="4">The sequence shown here is derived from an EMBL/GenBank/DDBJ whole genome shotgun (WGS) entry which is preliminary data.</text>
</comment>
<evidence type="ECO:0008006" key="6">
    <source>
        <dbReference type="Google" id="ProtNLM"/>
    </source>
</evidence>
<accession>A0A2G9G4M9</accession>
<dbReference type="PANTHER" id="PTHR46128">
    <property type="entry name" value="MITOCHONDRIAL GROUP I INTRON SPLICING FACTOR CCM1"/>
    <property type="match status" value="1"/>
</dbReference>
<gene>
    <name evidence="4" type="ORF">CDL12_27407</name>
</gene>
<name>A0A2G9G4M9_9LAMI</name>
<dbReference type="InterPro" id="IPR002885">
    <property type="entry name" value="PPR_rpt"/>
</dbReference>
<feature type="repeat" description="PPR" evidence="3">
    <location>
        <begin position="205"/>
        <end position="235"/>
    </location>
</feature>